<comment type="subcellular location">
    <subcellularLocation>
        <location evidence="1">Cell membrane</location>
    </subcellularLocation>
    <subcellularLocation>
        <location evidence="2">Cytoplasm</location>
    </subcellularLocation>
</comment>
<feature type="compositionally biased region" description="Basic and acidic residues" evidence="9">
    <location>
        <begin position="1476"/>
        <end position="1498"/>
    </location>
</feature>
<evidence type="ECO:0000256" key="4">
    <source>
        <dbReference type="ARBA" id="ARBA00022475"/>
    </source>
</evidence>
<dbReference type="Gene3D" id="2.30.29.30">
    <property type="entry name" value="Pleckstrin-homology domain (PH domain)/Phosphotyrosine-binding domain (PTB)"/>
    <property type="match status" value="1"/>
</dbReference>
<feature type="compositionally biased region" description="Basic residues" evidence="9">
    <location>
        <begin position="1042"/>
        <end position="1058"/>
    </location>
</feature>
<keyword evidence="4" id="KW-1003">Cell membrane</keyword>
<evidence type="ECO:0000256" key="3">
    <source>
        <dbReference type="ARBA" id="ARBA00007298"/>
    </source>
</evidence>
<feature type="region of interest" description="Disordered" evidence="9">
    <location>
        <begin position="866"/>
        <end position="1081"/>
    </location>
</feature>
<dbReference type="SUPFAM" id="SSF52047">
    <property type="entry name" value="RNI-like"/>
    <property type="match status" value="2"/>
</dbReference>
<dbReference type="OrthoDB" id="18598at2759"/>
<feature type="compositionally biased region" description="Polar residues" evidence="9">
    <location>
        <begin position="1305"/>
        <end position="1321"/>
    </location>
</feature>
<evidence type="ECO:0000259" key="10">
    <source>
        <dbReference type="Pfam" id="PF16000"/>
    </source>
</evidence>
<feature type="compositionally biased region" description="Acidic residues" evidence="9">
    <location>
        <begin position="982"/>
        <end position="991"/>
    </location>
</feature>
<keyword evidence="8" id="KW-0472">Membrane</keyword>
<dbReference type="OMA" id="MIDRLCV"/>
<reference evidence="13" key="3">
    <citation type="submission" date="2025-08" db="UniProtKB">
        <authorList>
            <consortium name="RefSeq"/>
        </authorList>
    </citation>
    <scope>IDENTIFICATION</scope>
</reference>
<feature type="compositionally biased region" description="Basic and acidic residues" evidence="9">
    <location>
        <begin position="1518"/>
        <end position="1527"/>
    </location>
</feature>
<feature type="compositionally biased region" description="Basic and acidic residues" evidence="9">
    <location>
        <begin position="1260"/>
        <end position="1269"/>
    </location>
</feature>
<dbReference type="GO" id="GO:0016477">
    <property type="term" value="P:cell migration"/>
    <property type="evidence" value="ECO:0000318"/>
    <property type="project" value="GO_Central"/>
</dbReference>
<dbReference type="SMART" id="SM00368">
    <property type="entry name" value="LRR_RI"/>
    <property type="match status" value="6"/>
</dbReference>
<evidence type="ECO:0000313" key="12">
    <source>
        <dbReference type="Proteomes" id="UP000001554"/>
    </source>
</evidence>
<dbReference type="InterPro" id="IPR011993">
    <property type="entry name" value="PH-like_dom_sf"/>
</dbReference>
<feature type="compositionally biased region" description="Basic and acidic residues" evidence="9">
    <location>
        <begin position="1167"/>
        <end position="1176"/>
    </location>
</feature>
<dbReference type="Pfam" id="PF16000">
    <property type="entry name" value="CARMIL_C"/>
    <property type="match status" value="1"/>
</dbReference>
<dbReference type="InterPro" id="IPR032675">
    <property type="entry name" value="LRR_dom_sf"/>
</dbReference>
<keyword evidence="5" id="KW-0963">Cytoplasm</keyword>
<feature type="domain" description="CARMIL C-terminal" evidence="10">
    <location>
        <begin position="785"/>
        <end position="1133"/>
    </location>
</feature>
<feature type="compositionally biased region" description="Polar residues" evidence="9">
    <location>
        <begin position="1279"/>
        <end position="1296"/>
    </location>
</feature>
<dbReference type="GO" id="GO:0030027">
    <property type="term" value="C:lamellipodium"/>
    <property type="evidence" value="ECO:0000318"/>
    <property type="project" value="GO_Central"/>
</dbReference>
<feature type="compositionally biased region" description="Polar residues" evidence="9">
    <location>
        <begin position="875"/>
        <end position="886"/>
    </location>
</feature>
<dbReference type="InterPro" id="IPR051279">
    <property type="entry name" value="PP1-Reg/Actin-Interact_Protein"/>
</dbReference>
<feature type="compositionally biased region" description="Basic and acidic residues" evidence="9">
    <location>
        <begin position="1622"/>
        <end position="1650"/>
    </location>
</feature>
<feature type="compositionally biased region" description="Basic and acidic residues" evidence="9">
    <location>
        <begin position="1400"/>
        <end position="1409"/>
    </location>
</feature>
<keyword evidence="7" id="KW-0677">Repeat</keyword>
<feature type="compositionally biased region" description="Basic and acidic residues" evidence="9">
    <location>
        <begin position="1137"/>
        <end position="1155"/>
    </location>
</feature>
<evidence type="ECO:0000259" key="11">
    <source>
        <dbReference type="Pfam" id="PF17888"/>
    </source>
</evidence>
<feature type="compositionally biased region" description="Basic and acidic residues" evidence="9">
    <location>
        <begin position="899"/>
        <end position="908"/>
    </location>
</feature>
<feature type="compositionally biased region" description="Low complexity" evidence="9">
    <location>
        <begin position="1387"/>
        <end position="1399"/>
    </location>
</feature>
<reference evidence="12" key="2">
    <citation type="journal article" date="2020" name="Nat. Ecol. Evol.">
        <title>Deeply conserved synteny resolves early events in vertebrate evolution.</title>
        <authorList>
            <person name="Simakov O."/>
            <person name="Marletaz F."/>
            <person name="Yue J.X."/>
            <person name="O'Connell B."/>
            <person name="Jenkins J."/>
            <person name="Brandt A."/>
            <person name="Calef R."/>
            <person name="Tung C.H."/>
            <person name="Huang T.K."/>
            <person name="Schmutz J."/>
            <person name="Satoh N."/>
            <person name="Yu J.K."/>
            <person name="Putnam N.H."/>
            <person name="Green R.E."/>
            <person name="Rokhsar D.S."/>
        </authorList>
    </citation>
    <scope>NUCLEOTIDE SEQUENCE [LARGE SCALE GENOMIC DNA]</scope>
    <source>
        <strain evidence="12">S238N-H82</strain>
    </source>
</reference>
<dbReference type="GO" id="GO:0034315">
    <property type="term" value="P:regulation of Arp2/3 complex-mediated actin nucleation"/>
    <property type="evidence" value="ECO:0000318"/>
    <property type="project" value="GO_Central"/>
</dbReference>
<evidence type="ECO:0000256" key="6">
    <source>
        <dbReference type="ARBA" id="ARBA00022614"/>
    </source>
</evidence>
<feature type="compositionally biased region" description="Polar residues" evidence="9">
    <location>
        <begin position="915"/>
        <end position="934"/>
    </location>
</feature>
<keyword evidence="6" id="KW-0433">Leucine-rich repeat</keyword>
<dbReference type="Proteomes" id="UP000001554">
    <property type="component" value="Chromosome 6"/>
</dbReference>
<dbReference type="Pfam" id="PF13516">
    <property type="entry name" value="LRR_6"/>
    <property type="match status" value="2"/>
</dbReference>
<reference evidence="13" key="1">
    <citation type="journal article" date="2016" name="Genome Biol. Evol.">
        <title>Conserved non-coding elements in the most distant genera of cephalochordates: the Goldilocks principle.</title>
        <authorList>
            <person name="Yue J.X."/>
            <person name="Kozmikova I."/>
            <person name="Ono H."/>
            <person name="Nossa C.W."/>
            <person name="Kozmik Z."/>
            <person name="Putnam N.H."/>
            <person name="Yu J.K."/>
            <person name="Holland L.Z."/>
        </authorList>
    </citation>
    <scope>NUCLEOTIDE SEQUENCE</scope>
</reference>
<dbReference type="KEGG" id="bfo:118417586"/>
<evidence type="ECO:0000313" key="13">
    <source>
        <dbReference type="RefSeq" id="XP_035679074.1"/>
    </source>
</evidence>
<dbReference type="Gene3D" id="3.80.10.10">
    <property type="entry name" value="Ribonuclease Inhibitor"/>
    <property type="match status" value="1"/>
</dbReference>
<accession>A0A9J7LA80</accession>
<dbReference type="PANTHER" id="PTHR24112">
    <property type="entry name" value="LEUCINE-RICH REPEAT, ISOFORM F-RELATED"/>
    <property type="match status" value="1"/>
</dbReference>
<gene>
    <name evidence="13" type="primary">LOC118417586</name>
</gene>
<sequence length="1656" mass="181201">MAAQGSSRVPQDISENVRAVLGKGVKVGMKKLIKVQTGSKEETKVLALSQSRAFILSAKVPSKLESSFHYLNIQSIASLKTKQLHIEAEDKRNIFKPIEAEDAEHIIGHIGVSLKRTFPDIPRPLHTLLPSLLIEPAERMKNVQRAVDAMGSKEKGPCGGFSAMYTCMCDFHNLPVREEVIWDVDTIYLSQANRELCLDDFNHMDSKDLGPIISALEHNTWFTKLSSYHTRLAEHSEQLCKVMKKNTKLEELVLENAGLNKEFAKHMATALLSNTNVALHTVSLSHNHLEDRGVNAISGPICKLPRGLQHLNLTKVGMTAKGVSHLALQLMSTSQSLKQLHLADNMFKAEDILNLQGVFAQPNVLTHLSLSGTECAIDPLFGAFKRGCIQHLQHLSLARNTFTHKKSKEPVIASASFKEFFLNCQSLKHLSLSGTRLPPDAVKSLFLGLSGNFVLRDVHVDLSSCELKKTGGEMLESTIANVPCISSLDISDNGFDEHMETMLSWIGQNKAIRHLNISRNFSGIRPRHLPRALESVKRLIQEDNSSIDSLCLADSKLKENLIPILNVLGSNNSLTSLDISGNGMGDFGARMLSKALQINSKLRTIMLDKNGITARGFQDLGAALEKNHTLQNMPTPVSDASQALRMDEAGTEEALQKIETLLLRNQRPLKMTSDRIYRLQQGVLITTAQQMVEQLSRKVQDIRAVLKDSKSPQVQAALQESDRLISDADNSKQLLPLLYKQGSGAEGEGEPHPLETKLGSLTKQMQEETDRHMASSVDNVLKYGEQQCPHILQTQGLKQALEQECQEKSKLPDKLVEEAIVNQAGTTILNKVRENQLHIATFVSDKVIEELLESLAKNHATLSAQFREQRKQEAQGRSSSKQNIAQNHVEPVYATPSKRPPEPEKADDSPVPQSPAASPTETRENQVLTPSPQLSPKIDNKRKSVVKRMQRPMSIMGEETIHFDLSSGSDEDQMGRQAISSVEEDLYEEIEPGAKAEEPTQPVAPSRKSRRKPEKSSSTGSTSSNDVSELPTEGGRLEHITKGRIKAPKNAGMRRRPVPNRGVPNSVENSPEGTMDAGLDDFFEKKALDVALSEEPAHAVNGEKSPPAASSSLQKDNSQKKKKKSMFPQFLKKSPSRAKEKSPEVNRKKSLEKSRQPAAGPQSPPPVKEEREDRSSPEQTDTKPTAIQEEEEEKMEDTEKAEEQPAPEGKPRSSDAEENSADDTAEDSEDGPAVPEPVALRRPAGIPKGIPGISGGLLAEMKKRQEKRATMLPPPEMFQDSNLLSRSQSISPNRSPTFPRAGKSAASSPVQDTSTSPSVSPGSIRRREEKNTAASPSLEPKPSTSPSIPRRHNKDDGPSTPTEGRAPPKPAKRRSRDSANLEPNGPSTPTDPSKSPTSPLKEDANEKNRIAPAVKPKPPATRPKPLAKPKVPIRPKSAEVGKLLLEESGKKPDPLERQLPPRAAASAEKINMPKAVDVKDDTKDAPQGKAEEETKDDTSPDDDDATDSSLSIEVPKVCVEKLEDTPKTEGSGDASNVKGQEVAVPSMHQRTASNGNPAESEDSPAASAPAKRPSVMDRIKSFSGKDDDVPMKAKSRSLPRDLDTTAEAPEPAGIPRSQSMDSADKLKPANGEKSKKEEDLAKDDGKKESEETQVMV</sequence>
<dbReference type="Pfam" id="PF17888">
    <property type="entry name" value="Carm_PH"/>
    <property type="match status" value="1"/>
</dbReference>
<feature type="region of interest" description="Disordered" evidence="9">
    <location>
        <begin position="1093"/>
        <end position="1656"/>
    </location>
</feature>
<protein>
    <submittedName>
        <fullName evidence="13">F-actin-uncapping protein LRRC16A-like</fullName>
    </submittedName>
</protein>
<dbReference type="RefSeq" id="XP_035679074.1">
    <property type="nucleotide sequence ID" value="XM_035823181.1"/>
</dbReference>
<evidence type="ECO:0000256" key="5">
    <source>
        <dbReference type="ARBA" id="ARBA00022490"/>
    </source>
</evidence>
<dbReference type="InterPro" id="IPR031943">
    <property type="entry name" value="CARMIL_C"/>
</dbReference>
<evidence type="ECO:0000256" key="1">
    <source>
        <dbReference type="ARBA" id="ARBA00004236"/>
    </source>
</evidence>
<organism evidence="12 13">
    <name type="scientific">Branchiostoma floridae</name>
    <name type="common">Florida lancelet</name>
    <name type="synonym">Amphioxus</name>
    <dbReference type="NCBI Taxonomy" id="7739"/>
    <lineage>
        <taxon>Eukaryota</taxon>
        <taxon>Metazoa</taxon>
        <taxon>Chordata</taxon>
        <taxon>Cephalochordata</taxon>
        <taxon>Leptocardii</taxon>
        <taxon>Amphioxiformes</taxon>
        <taxon>Branchiostomatidae</taxon>
        <taxon>Branchiostoma</taxon>
    </lineage>
</organism>
<dbReference type="GO" id="GO:0005886">
    <property type="term" value="C:plasma membrane"/>
    <property type="evidence" value="ECO:0000318"/>
    <property type="project" value="GO_Central"/>
</dbReference>
<dbReference type="GO" id="GO:0005737">
    <property type="term" value="C:cytoplasm"/>
    <property type="evidence" value="ECO:0007669"/>
    <property type="project" value="UniProtKB-SubCell"/>
</dbReference>
<evidence type="ECO:0000256" key="8">
    <source>
        <dbReference type="ARBA" id="ARBA00023136"/>
    </source>
</evidence>
<proteinExistence type="inferred from homology"/>
<evidence type="ECO:0000256" key="9">
    <source>
        <dbReference type="SAM" id="MobiDB-lite"/>
    </source>
</evidence>
<dbReference type="InterPro" id="IPR041245">
    <property type="entry name" value="CARMIL_PH"/>
</dbReference>
<feature type="compositionally biased region" description="Basic and acidic residues" evidence="9">
    <location>
        <begin position="1436"/>
        <end position="1456"/>
    </location>
</feature>
<evidence type="ECO:0000256" key="7">
    <source>
        <dbReference type="ARBA" id="ARBA00022737"/>
    </source>
</evidence>
<feature type="compositionally biased region" description="Basic and acidic residues" evidence="9">
    <location>
        <begin position="1197"/>
        <end position="1215"/>
    </location>
</feature>
<dbReference type="GeneID" id="118417586"/>
<evidence type="ECO:0000256" key="2">
    <source>
        <dbReference type="ARBA" id="ARBA00004496"/>
    </source>
</evidence>
<feature type="compositionally biased region" description="Acidic residues" evidence="9">
    <location>
        <begin position="1216"/>
        <end position="1230"/>
    </location>
</feature>
<dbReference type="PANTHER" id="PTHR24112:SF66">
    <property type="entry name" value="LEUCINE-RICH REPEAT, ISOFORM F"/>
    <property type="match status" value="1"/>
</dbReference>
<dbReference type="InterPro" id="IPR001611">
    <property type="entry name" value="Leu-rich_rpt"/>
</dbReference>
<name>A0A9J7LA80_BRAFL</name>
<keyword evidence="12" id="KW-1185">Reference proteome</keyword>
<feature type="domain" description="CARMIL pleckstrin homology" evidence="11">
    <location>
        <begin position="29"/>
        <end position="119"/>
    </location>
</feature>
<comment type="similarity">
    <text evidence="3">Belongs to the CARMIL family.</text>
</comment>
<feature type="compositionally biased region" description="Basic and acidic residues" evidence="9">
    <location>
        <begin position="1574"/>
        <end position="1591"/>
    </location>
</feature>